<dbReference type="Proteomes" id="UP000241818">
    <property type="component" value="Unassembled WGS sequence"/>
</dbReference>
<feature type="domain" description="Tag1-like fifth Ig-like" evidence="5">
    <location>
        <begin position="745"/>
        <end position="857"/>
    </location>
</feature>
<dbReference type="InterPro" id="IPR059066">
    <property type="entry name" value="Ig_Tag1-like_5th"/>
</dbReference>
<keyword evidence="2" id="KW-0472">Membrane</keyword>
<dbReference type="PANTHER" id="PTHR35895:SF3">
    <property type="entry name" value="PRE-RRNA PROCESSING PROTEIN"/>
    <property type="match status" value="1"/>
</dbReference>
<reference evidence="6 7" key="1">
    <citation type="journal article" date="2018" name="New Phytol.">
        <title>Comparative genomics and transcriptomics depict ericoid mycorrhizal fungi as versatile saprotrophs and plant mutualists.</title>
        <authorList>
            <person name="Martino E."/>
            <person name="Morin E."/>
            <person name="Grelet G.A."/>
            <person name="Kuo A."/>
            <person name="Kohler A."/>
            <person name="Daghino S."/>
            <person name="Barry K.W."/>
            <person name="Cichocki N."/>
            <person name="Clum A."/>
            <person name="Dockter R.B."/>
            <person name="Hainaut M."/>
            <person name="Kuo R.C."/>
            <person name="LaButti K."/>
            <person name="Lindahl B.D."/>
            <person name="Lindquist E.A."/>
            <person name="Lipzen A."/>
            <person name="Khouja H.R."/>
            <person name="Magnuson J."/>
            <person name="Murat C."/>
            <person name="Ohm R.A."/>
            <person name="Singer S.W."/>
            <person name="Spatafora J.W."/>
            <person name="Wang M."/>
            <person name="Veneault-Fourrey C."/>
            <person name="Henrissat B."/>
            <person name="Grigoriev I.V."/>
            <person name="Martin F.M."/>
            <person name="Perotto S."/>
        </authorList>
    </citation>
    <scope>NUCLEOTIDE SEQUENCE [LARGE SCALE GENOMIC DNA]</scope>
    <source>
        <strain evidence="6 7">ATCC 22711</strain>
    </source>
</reference>
<dbReference type="AlphaFoldDB" id="A0A2T3BCR5"/>
<feature type="compositionally biased region" description="Polar residues" evidence="1">
    <location>
        <begin position="62"/>
        <end position="78"/>
    </location>
</feature>
<dbReference type="Pfam" id="PF22786">
    <property type="entry name" value="Tag1_C"/>
    <property type="match status" value="1"/>
</dbReference>
<dbReference type="InterPro" id="IPR059065">
    <property type="entry name" value="Ig_Tag1-like_4th"/>
</dbReference>
<protein>
    <recommendedName>
        <fullName evidence="8">Pre-rRNA processing protein</fullName>
    </recommendedName>
</protein>
<keyword evidence="2" id="KW-0812">Transmembrane</keyword>
<keyword evidence="2" id="KW-1133">Transmembrane helix</keyword>
<accession>A0A2T3BCR5</accession>
<evidence type="ECO:0008006" key="8">
    <source>
        <dbReference type="Google" id="ProtNLM"/>
    </source>
</evidence>
<dbReference type="PANTHER" id="PTHR35895">
    <property type="entry name" value="CHROMOSOME 16, WHOLE GENOME SHOTGUN SEQUENCE"/>
    <property type="match status" value="1"/>
</dbReference>
<sequence>MTDDPEAAALLGGSERPPSTQSRNSDESHENTPLLSRTDSAPRYNSTEDEDEDERRRIPSPAATSLRSIQNGQGSSIKPTKGDRRWPTFIAVGVLGLVMLSIIAGGFFAPAAIEEYAKQSLVVEPTKLSIHNFTSTGVTARVQAVFRMDASRVKNNAVRNIGRFGTWVAREVETKPSTIQVYLPEYGNVLIGTAAVPRIAVDIRNGHNNAIDFLTALEPGDMEDIRRVANDWLEGRLDKVRITGKASVDLKSGLLSLGSQEFSESLTFEGNDIPSIPNYNITRMNFREVPVSPPAHRGMAADVSLTVSNSYPIRLTIPPLSFDILVPNCGTDEPHIRLADATTDIINIEPYSDVIVGVGGIVQEIPKSLLQTCPNSHSSPLDLLLGDYIHGNATTIYVRGSSMPSPDTPEWIAAIMASVTVPVPFPGRTFNNLIKNFSLTDAHFSLPSPLADPEDSNPKISGNIVVIAAVPKEMNFDLKVTRVRATANVFYKEQQLGVLNLKKWQPAESERLESKEGGNAALKVQSKIENAPLDITDEDVFTDVLQDYLFGGKAVMLKIAALVDAEISTVLGKLVIKDMPAEGVVPVKPISKGGDIADLKPKVSGLRVLSTSTTSLNLQARINFTNPTEYTAHIPYFNIHILNNGSIIGDATVRNVNLTLGNNTDVLVEATWDPTSFGGNKAAKIGRELLSQYISGFNTTLTFQTHENSIPHQPELGKALSKFAITLPSPRLSTPGPGGEHDDDDDGKPHFIEDATFHLFSSSAQFILFSPMQYSTIYIETIDATAFYNHTEPVGKIIYDLPFKVPPGSSQTPKLPVDWSFGSVGYEAVKNALGGTLKLDANGTFGVRLGQWSETVWYIGSGIGATVTL</sequence>
<dbReference type="InterPro" id="IPR055011">
    <property type="entry name" value="Tag1_C"/>
</dbReference>
<dbReference type="GeneID" id="36575287"/>
<gene>
    <name evidence="6" type="ORF">M430DRAFT_37989</name>
</gene>
<dbReference type="Pfam" id="PF26174">
    <property type="entry name" value="LEA-2_1"/>
    <property type="match status" value="1"/>
</dbReference>
<dbReference type="EMBL" id="KZ679006">
    <property type="protein sequence ID" value="PSS27186.1"/>
    <property type="molecule type" value="Genomic_DNA"/>
</dbReference>
<feature type="region of interest" description="Disordered" evidence="1">
    <location>
        <begin position="1"/>
        <end position="82"/>
    </location>
</feature>
<evidence type="ECO:0000256" key="1">
    <source>
        <dbReference type="SAM" id="MobiDB-lite"/>
    </source>
</evidence>
<evidence type="ECO:0000259" key="4">
    <source>
        <dbReference type="Pfam" id="PF26150"/>
    </source>
</evidence>
<feature type="transmembrane region" description="Helical" evidence="2">
    <location>
        <begin position="86"/>
        <end position="109"/>
    </location>
</feature>
<feature type="domain" description="Tag1 C-terminal" evidence="3">
    <location>
        <begin position="474"/>
        <end position="588"/>
    </location>
</feature>
<feature type="compositionally biased region" description="Polar residues" evidence="1">
    <location>
        <begin position="31"/>
        <end position="45"/>
    </location>
</feature>
<proteinExistence type="predicted"/>
<name>A0A2T3BCR5_AMORE</name>
<evidence type="ECO:0000313" key="7">
    <source>
        <dbReference type="Proteomes" id="UP000241818"/>
    </source>
</evidence>
<evidence type="ECO:0000259" key="3">
    <source>
        <dbReference type="Pfam" id="PF22786"/>
    </source>
</evidence>
<feature type="domain" description="Tag1-like fourth Ig-like" evidence="4">
    <location>
        <begin position="600"/>
        <end position="716"/>
    </location>
</feature>
<evidence type="ECO:0000256" key="2">
    <source>
        <dbReference type="SAM" id="Phobius"/>
    </source>
</evidence>
<dbReference type="OrthoDB" id="5596576at2759"/>
<evidence type="ECO:0000313" key="6">
    <source>
        <dbReference type="EMBL" id="PSS27186.1"/>
    </source>
</evidence>
<dbReference type="RefSeq" id="XP_024724711.1">
    <property type="nucleotide sequence ID" value="XM_024867206.1"/>
</dbReference>
<dbReference type="InterPro" id="IPR046368">
    <property type="entry name" value="Tag1"/>
</dbReference>
<dbReference type="Pfam" id="PF26150">
    <property type="entry name" value="LEA-2_4"/>
    <property type="match status" value="1"/>
</dbReference>
<dbReference type="InParanoid" id="A0A2T3BCR5"/>
<evidence type="ECO:0000259" key="5">
    <source>
        <dbReference type="Pfam" id="PF26153"/>
    </source>
</evidence>
<keyword evidence="7" id="KW-1185">Reference proteome</keyword>
<dbReference type="GO" id="GO:0000329">
    <property type="term" value="C:fungal-type vacuole membrane"/>
    <property type="evidence" value="ECO:0007669"/>
    <property type="project" value="InterPro"/>
</dbReference>
<organism evidence="6 7">
    <name type="scientific">Amorphotheca resinae ATCC 22711</name>
    <dbReference type="NCBI Taxonomy" id="857342"/>
    <lineage>
        <taxon>Eukaryota</taxon>
        <taxon>Fungi</taxon>
        <taxon>Dikarya</taxon>
        <taxon>Ascomycota</taxon>
        <taxon>Pezizomycotina</taxon>
        <taxon>Leotiomycetes</taxon>
        <taxon>Helotiales</taxon>
        <taxon>Amorphothecaceae</taxon>
        <taxon>Amorphotheca</taxon>
    </lineage>
</organism>
<dbReference type="Pfam" id="PF26153">
    <property type="entry name" value="LEA-2L_5"/>
    <property type="match status" value="1"/>
</dbReference>